<gene>
    <name evidence="1" type="ORF">EVOR1521_LOCUS15775</name>
</gene>
<reference evidence="1" key="1">
    <citation type="submission" date="2023-08" db="EMBL/GenBank/DDBJ databases">
        <authorList>
            <person name="Chen Y."/>
            <person name="Shah S."/>
            <person name="Dougan E. K."/>
            <person name="Thang M."/>
            <person name="Chan C."/>
        </authorList>
    </citation>
    <scope>NUCLEOTIDE SEQUENCE</scope>
</reference>
<dbReference type="Proteomes" id="UP001178507">
    <property type="component" value="Unassembled WGS sequence"/>
</dbReference>
<organism evidence="1 2">
    <name type="scientific">Effrenium voratum</name>
    <dbReference type="NCBI Taxonomy" id="2562239"/>
    <lineage>
        <taxon>Eukaryota</taxon>
        <taxon>Sar</taxon>
        <taxon>Alveolata</taxon>
        <taxon>Dinophyceae</taxon>
        <taxon>Suessiales</taxon>
        <taxon>Symbiodiniaceae</taxon>
        <taxon>Effrenium</taxon>
    </lineage>
</organism>
<dbReference type="EMBL" id="CAUJNA010002048">
    <property type="protein sequence ID" value="CAJ1390305.1"/>
    <property type="molecule type" value="Genomic_DNA"/>
</dbReference>
<accession>A0AA36N4J0</accession>
<evidence type="ECO:0000313" key="2">
    <source>
        <dbReference type="Proteomes" id="UP001178507"/>
    </source>
</evidence>
<sequence>MGRAKPLSGESVKLLLQGEIAPDDGPWRATPGDRFGKSSFKVYEAAGFQQVPPYLLVWLHGMDNGSIEPGYLAKIQSRLQHRVIFMVPMSPQTTEDGLHFNWGCAFRKKENKKQLGYVFGQLHE</sequence>
<keyword evidence="2" id="KW-1185">Reference proteome</keyword>
<evidence type="ECO:0000313" key="1">
    <source>
        <dbReference type="EMBL" id="CAJ1390305.1"/>
    </source>
</evidence>
<proteinExistence type="predicted"/>
<name>A0AA36N4J0_9DINO</name>
<comment type="caution">
    <text evidence="1">The sequence shown here is derived from an EMBL/GenBank/DDBJ whole genome shotgun (WGS) entry which is preliminary data.</text>
</comment>
<dbReference type="AlphaFoldDB" id="A0AA36N4J0"/>
<protein>
    <submittedName>
        <fullName evidence="1">Uncharacterized protein</fullName>
    </submittedName>
</protein>
<feature type="non-terminal residue" evidence="1">
    <location>
        <position position="1"/>
    </location>
</feature>